<dbReference type="PANTHER" id="PTHR12825:SF0">
    <property type="entry name" value="VESICLE TRANSPORT PROTEIN SEC20"/>
    <property type="match status" value="1"/>
</dbReference>
<evidence type="ECO:0000256" key="12">
    <source>
        <dbReference type="SAM" id="Phobius"/>
    </source>
</evidence>
<evidence type="ECO:0000256" key="4">
    <source>
        <dbReference type="ARBA" id="ARBA00022824"/>
    </source>
</evidence>
<evidence type="ECO:0000256" key="10">
    <source>
        <dbReference type="SAM" id="Coils"/>
    </source>
</evidence>
<sequence>MSSFESLQERLAALQETTAQLKTLIDRLADLKFQPGSVPLPSPTDDADHQPPNAATELAAEINQILRDEDDELELLREEITDLRAGGRPGSDAEHRKQRLREGVKLLETELKTLRTTFRRAQLSARHALLVAQKLERAILLASYTQPPTPPPSTPTQKHTELFSPRDRRRLAQQQKSKTNGDSDILTASSSVTLSLRRTHALIASEVSKSAFASQTLAESTAALRELQQTYEGLDGLLARSRELVGALVTSTKSDTWYLRSAMYVLMGTLGWLVFRRWLYGPLWWVVWLPARTGWRVGGKALALGRGRGKGGWMWMLRGWGVGWGWRFRPLILVVVVVVVVRGK</sequence>
<dbReference type="EMBL" id="JAUKUD010000004">
    <property type="protein sequence ID" value="KAK0746116.1"/>
    <property type="molecule type" value="Genomic_DNA"/>
</dbReference>
<dbReference type="AlphaFoldDB" id="A0AA40K4Z5"/>
<keyword evidence="3 12" id="KW-0812">Transmembrane</keyword>
<evidence type="ECO:0000256" key="3">
    <source>
        <dbReference type="ARBA" id="ARBA00022692"/>
    </source>
</evidence>
<evidence type="ECO:0000256" key="1">
    <source>
        <dbReference type="ARBA" id="ARBA00004163"/>
    </source>
</evidence>
<dbReference type="GO" id="GO:0005484">
    <property type="term" value="F:SNAP receptor activity"/>
    <property type="evidence" value="ECO:0007669"/>
    <property type="project" value="InterPro"/>
</dbReference>
<evidence type="ECO:0000256" key="5">
    <source>
        <dbReference type="ARBA" id="ARBA00022892"/>
    </source>
</evidence>
<comment type="similarity">
    <text evidence="9">Belongs to the SEC20 family.</text>
</comment>
<keyword evidence="15" id="KW-1185">Reference proteome</keyword>
<dbReference type="InterPro" id="IPR005606">
    <property type="entry name" value="Sec20"/>
</dbReference>
<dbReference type="Pfam" id="PF03908">
    <property type="entry name" value="Sec20"/>
    <property type="match status" value="1"/>
</dbReference>
<evidence type="ECO:0000256" key="9">
    <source>
        <dbReference type="ARBA" id="ARBA00037934"/>
    </source>
</evidence>
<evidence type="ECO:0000259" key="13">
    <source>
        <dbReference type="Pfam" id="PF03908"/>
    </source>
</evidence>
<feature type="transmembrane region" description="Helical" evidence="12">
    <location>
        <begin position="257"/>
        <end position="275"/>
    </location>
</feature>
<dbReference type="InterPro" id="IPR056173">
    <property type="entry name" value="Sec20_C"/>
</dbReference>
<reference evidence="14" key="1">
    <citation type="submission" date="2023-06" db="EMBL/GenBank/DDBJ databases">
        <title>Genome-scale phylogeny and comparative genomics of the fungal order Sordariales.</title>
        <authorList>
            <consortium name="Lawrence Berkeley National Laboratory"/>
            <person name="Hensen N."/>
            <person name="Bonometti L."/>
            <person name="Westerberg I."/>
            <person name="Brannstrom I.O."/>
            <person name="Guillou S."/>
            <person name="Cros-Aarteil S."/>
            <person name="Calhoun S."/>
            <person name="Haridas S."/>
            <person name="Kuo A."/>
            <person name="Mondo S."/>
            <person name="Pangilinan J."/>
            <person name="Riley R."/>
            <person name="LaButti K."/>
            <person name="Andreopoulos B."/>
            <person name="Lipzen A."/>
            <person name="Chen C."/>
            <person name="Yanf M."/>
            <person name="Daum C."/>
            <person name="Ng V."/>
            <person name="Clum A."/>
            <person name="Steindorff A."/>
            <person name="Ohm R."/>
            <person name="Martin F."/>
            <person name="Silar P."/>
            <person name="Natvig D."/>
            <person name="Lalanne C."/>
            <person name="Gautier V."/>
            <person name="Ament-velasquez S.L."/>
            <person name="Kruys A."/>
            <person name="Hutchinson M.I."/>
            <person name="Powell A.J."/>
            <person name="Barry K."/>
            <person name="Miller A.N."/>
            <person name="Grigoriev I.V."/>
            <person name="Debuchy R."/>
            <person name="Gladieux P."/>
            <person name="Thoren M.H."/>
            <person name="Johannesson H."/>
        </authorList>
    </citation>
    <scope>NUCLEOTIDE SEQUENCE</scope>
    <source>
        <strain evidence="14">SMH3187-1</strain>
    </source>
</reference>
<dbReference type="GO" id="GO:0031201">
    <property type="term" value="C:SNARE complex"/>
    <property type="evidence" value="ECO:0007669"/>
    <property type="project" value="TreeGrafter"/>
</dbReference>
<evidence type="ECO:0000313" key="15">
    <source>
        <dbReference type="Proteomes" id="UP001172155"/>
    </source>
</evidence>
<evidence type="ECO:0000256" key="2">
    <source>
        <dbReference type="ARBA" id="ARBA00022448"/>
    </source>
</evidence>
<proteinExistence type="inferred from homology"/>
<evidence type="ECO:0000256" key="11">
    <source>
        <dbReference type="SAM" id="MobiDB-lite"/>
    </source>
</evidence>
<dbReference type="GO" id="GO:0005789">
    <property type="term" value="C:endoplasmic reticulum membrane"/>
    <property type="evidence" value="ECO:0007669"/>
    <property type="project" value="UniProtKB-SubCell"/>
</dbReference>
<evidence type="ECO:0000256" key="6">
    <source>
        <dbReference type="ARBA" id="ARBA00022989"/>
    </source>
</evidence>
<comment type="subcellular location">
    <subcellularLocation>
        <location evidence="1">Endoplasmic reticulum membrane</location>
        <topology evidence="1">Single-pass type IV membrane protein</topology>
    </subcellularLocation>
</comment>
<evidence type="ECO:0000313" key="14">
    <source>
        <dbReference type="EMBL" id="KAK0746116.1"/>
    </source>
</evidence>
<evidence type="ECO:0000256" key="7">
    <source>
        <dbReference type="ARBA" id="ARBA00023054"/>
    </source>
</evidence>
<keyword evidence="7 10" id="KW-0175">Coiled coil</keyword>
<keyword evidence="4" id="KW-0256">Endoplasmic reticulum</keyword>
<organism evidence="14 15">
    <name type="scientific">Schizothecium vesticola</name>
    <dbReference type="NCBI Taxonomy" id="314040"/>
    <lineage>
        <taxon>Eukaryota</taxon>
        <taxon>Fungi</taxon>
        <taxon>Dikarya</taxon>
        <taxon>Ascomycota</taxon>
        <taxon>Pezizomycotina</taxon>
        <taxon>Sordariomycetes</taxon>
        <taxon>Sordariomycetidae</taxon>
        <taxon>Sordariales</taxon>
        <taxon>Schizotheciaceae</taxon>
        <taxon>Schizothecium</taxon>
    </lineage>
</organism>
<name>A0AA40K4Z5_9PEZI</name>
<evidence type="ECO:0000256" key="8">
    <source>
        <dbReference type="ARBA" id="ARBA00023136"/>
    </source>
</evidence>
<comment type="caution">
    <text evidence="14">The sequence shown here is derived from an EMBL/GenBank/DDBJ whole genome shotgun (WGS) entry which is preliminary data.</text>
</comment>
<dbReference type="PANTHER" id="PTHR12825">
    <property type="entry name" value="BNIP1-RELATED"/>
    <property type="match status" value="1"/>
</dbReference>
<feature type="domain" description="Sec20 C-terminal" evidence="13">
    <location>
        <begin position="188"/>
        <end position="277"/>
    </location>
</feature>
<keyword evidence="8 12" id="KW-0472">Membrane</keyword>
<gene>
    <name evidence="14" type="ORF">B0T18DRAFT_446710</name>
</gene>
<keyword evidence="6 12" id="KW-1133">Transmembrane helix</keyword>
<accession>A0AA40K4Z5</accession>
<keyword evidence="5" id="KW-0931">ER-Golgi transport</keyword>
<dbReference type="GO" id="GO:0006890">
    <property type="term" value="P:retrograde vesicle-mediated transport, Golgi to endoplasmic reticulum"/>
    <property type="evidence" value="ECO:0007669"/>
    <property type="project" value="InterPro"/>
</dbReference>
<feature type="transmembrane region" description="Helical" evidence="12">
    <location>
        <begin position="324"/>
        <end position="341"/>
    </location>
</feature>
<feature type="coiled-coil region" evidence="10">
    <location>
        <begin position="59"/>
        <end position="117"/>
    </location>
</feature>
<dbReference type="Proteomes" id="UP001172155">
    <property type="component" value="Unassembled WGS sequence"/>
</dbReference>
<protein>
    <recommendedName>
        <fullName evidence="13">Sec20 C-terminal domain-containing protein</fullName>
    </recommendedName>
</protein>
<feature type="region of interest" description="Disordered" evidence="11">
    <location>
        <begin position="144"/>
        <end position="166"/>
    </location>
</feature>
<keyword evidence="2" id="KW-0813">Transport</keyword>
<feature type="coiled-coil region" evidence="10">
    <location>
        <begin position="4"/>
        <end position="34"/>
    </location>
</feature>